<dbReference type="PANTHER" id="PTHR39181:SF1">
    <property type="entry name" value="TYROSINE-PROTEIN PHOSPHATASE YWQE"/>
    <property type="match status" value="1"/>
</dbReference>
<organism evidence="5 6">
    <name type="scientific">Chitinophaga flava</name>
    <dbReference type="NCBI Taxonomy" id="2259036"/>
    <lineage>
        <taxon>Bacteria</taxon>
        <taxon>Pseudomonadati</taxon>
        <taxon>Bacteroidota</taxon>
        <taxon>Chitinophagia</taxon>
        <taxon>Chitinophagales</taxon>
        <taxon>Chitinophagaceae</taxon>
        <taxon>Chitinophaga</taxon>
    </lineage>
</organism>
<dbReference type="InterPro" id="IPR016195">
    <property type="entry name" value="Pol/histidinol_Pase-like"/>
</dbReference>
<evidence type="ECO:0000256" key="1">
    <source>
        <dbReference type="ARBA" id="ARBA00005750"/>
    </source>
</evidence>
<dbReference type="Gene3D" id="3.20.20.140">
    <property type="entry name" value="Metal-dependent hydrolases"/>
    <property type="match status" value="1"/>
</dbReference>
<dbReference type="Proteomes" id="UP000253410">
    <property type="component" value="Unassembled WGS sequence"/>
</dbReference>
<dbReference type="Pfam" id="PF19567">
    <property type="entry name" value="CpsB_CapC"/>
    <property type="match status" value="1"/>
</dbReference>
<dbReference type="OrthoDB" id="9788539at2"/>
<gene>
    <name evidence="5" type="ORF">DF182_24575</name>
</gene>
<dbReference type="RefSeq" id="WP_113618424.1">
    <property type="nucleotide sequence ID" value="NZ_QFFJ01000002.1"/>
</dbReference>
<dbReference type="PANTHER" id="PTHR39181">
    <property type="entry name" value="TYROSINE-PROTEIN PHOSPHATASE YWQE"/>
    <property type="match status" value="1"/>
</dbReference>
<evidence type="ECO:0000256" key="2">
    <source>
        <dbReference type="ARBA" id="ARBA00013064"/>
    </source>
</evidence>
<evidence type="ECO:0000256" key="3">
    <source>
        <dbReference type="ARBA" id="ARBA00022801"/>
    </source>
</evidence>
<dbReference type="EMBL" id="QFFJ01000002">
    <property type="protein sequence ID" value="RBL89676.1"/>
    <property type="molecule type" value="Genomic_DNA"/>
</dbReference>
<comment type="caution">
    <text evidence="5">The sequence shown here is derived from an EMBL/GenBank/DDBJ whole genome shotgun (WGS) entry which is preliminary data.</text>
</comment>
<dbReference type="SUPFAM" id="SSF89550">
    <property type="entry name" value="PHP domain-like"/>
    <property type="match status" value="1"/>
</dbReference>
<dbReference type="AlphaFoldDB" id="A0A365XTH2"/>
<dbReference type="InterPro" id="IPR016667">
    <property type="entry name" value="Caps_polysacc_synth_CpsB/CapC"/>
</dbReference>
<dbReference type="EC" id="3.1.3.48" evidence="2"/>
<comment type="similarity">
    <text evidence="1">Belongs to the metallo-dependent hydrolases superfamily. CpsB/CapC family.</text>
</comment>
<evidence type="ECO:0000313" key="5">
    <source>
        <dbReference type="EMBL" id="RBL89676.1"/>
    </source>
</evidence>
<keyword evidence="6" id="KW-1185">Reference proteome</keyword>
<comment type="catalytic activity">
    <reaction evidence="4">
        <text>O-phospho-L-tyrosyl-[protein] + H2O = L-tyrosyl-[protein] + phosphate</text>
        <dbReference type="Rhea" id="RHEA:10684"/>
        <dbReference type="Rhea" id="RHEA-COMP:10136"/>
        <dbReference type="Rhea" id="RHEA-COMP:20101"/>
        <dbReference type="ChEBI" id="CHEBI:15377"/>
        <dbReference type="ChEBI" id="CHEBI:43474"/>
        <dbReference type="ChEBI" id="CHEBI:46858"/>
        <dbReference type="ChEBI" id="CHEBI:61978"/>
        <dbReference type="EC" id="3.1.3.48"/>
    </reaction>
</comment>
<evidence type="ECO:0000256" key="4">
    <source>
        <dbReference type="ARBA" id="ARBA00051722"/>
    </source>
</evidence>
<accession>A0A365XTH2</accession>
<protein>
    <recommendedName>
        <fullName evidence="2">protein-tyrosine-phosphatase</fullName>
        <ecNumber evidence="2">3.1.3.48</ecNumber>
    </recommendedName>
</protein>
<name>A0A365XTH2_9BACT</name>
<proteinExistence type="inferred from homology"/>
<evidence type="ECO:0000313" key="6">
    <source>
        <dbReference type="Proteomes" id="UP000253410"/>
    </source>
</evidence>
<dbReference type="GO" id="GO:0030145">
    <property type="term" value="F:manganese ion binding"/>
    <property type="evidence" value="ECO:0007669"/>
    <property type="project" value="InterPro"/>
</dbReference>
<dbReference type="GO" id="GO:0004725">
    <property type="term" value="F:protein tyrosine phosphatase activity"/>
    <property type="evidence" value="ECO:0007669"/>
    <property type="project" value="UniProtKB-EC"/>
</dbReference>
<keyword evidence="3" id="KW-0378">Hydrolase</keyword>
<sequence>MFFFRKKRDTSKSLVPFLSGIETDIHSHLIPGIDDGVPDVATSVDFISQLHELGIRKIITTPHIMMDRFPNSQETIHGPYLEVEAALATQRINVPFNYAAEYYMDEQFETLLKSPLLTLNGRLVLVEISFVAPPPQMHQWLFEMSARGYMPLLAHPERYNYCHKNFNLYKEFKSWGCQLQLNLLSLTGYYGKAVQQAAFQLLDANMIDYIGTDLHHEKHMQAIRDIAENKKLLKRLEQYPFKNNSLTATR</sequence>
<reference evidence="5 6" key="1">
    <citation type="submission" date="2018-05" db="EMBL/GenBank/DDBJ databases">
        <title>Chitinophaga sp. K3CV102501T nov., isolated from isolated from a monsoon evergreen broad-leaved forest soil.</title>
        <authorList>
            <person name="Lv Y."/>
        </authorList>
    </citation>
    <scope>NUCLEOTIDE SEQUENCE [LARGE SCALE GENOMIC DNA]</scope>
    <source>
        <strain evidence="5 6">GDMCC 1.1325</strain>
    </source>
</reference>
<dbReference type="PIRSF" id="PIRSF016557">
    <property type="entry name" value="Caps_synth_CpsB"/>
    <property type="match status" value="1"/>
</dbReference>